<organism evidence="1 2">
    <name type="scientific">Williamsia phyllosphaerae</name>
    <dbReference type="NCBI Taxonomy" id="885042"/>
    <lineage>
        <taxon>Bacteria</taxon>
        <taxon>Bacillati</taxon>
        <taxon>Actinomycetota</taxon>
        <taxon>Actinomycetes</taxon>
        <taxon>Mycobacteriales</taxon>
        <taxon>Nocardiaceae</taxon>
        <taxon>Williamsia</taxon>
    </lineage>
</organism>
<proteinExistence type="predicted"/>
<sequence length="40" mass="4623">MKQWIDDNGTVHWLDTDGREHVELDATQNLKLTIDLTEGN</sequence>
<protein>
    <submittedName>
        <fullName evidence="1">Uncharacterized protein</fullName>
    </submittedName>
</protein>
<name>A0ABQ1V7B5_9NOCA</name>
<dbReference type="EMBL" id="BMCS01000003">
    <property type="protein sequence ID" value="GGF39248.1"/>
    <property type="molecule type" value="Genomic_DNA"/>
</dbReference>
<keyword evidence="2" id="KW-1185">Reference proteome</keyword>
<gene>
    <name evidence="1" type="ORF">GCM10007298_38690</name>
</gene>
<accession>A0ABQ1V7B5</accession>
<evidence type="ECO:0000313" key="1">
    <source>
        <dbReference type="EMBL" id="GGF39248.1"/>
    </source>
</evidence>
<reference evidence="2" key="1">
    <citation type="journal article" date="2019" name="Int. J. Syst. Evol. Microbiol.">
        <title>The Global Catalogue of Microorganisms (GCM) 10K type strain sequencing project: providing services to taxonomists for standard genome sequencing and annotation.</title>
        <authorList>
            <consortium name="The Broad Institute Genomics Platform"/>
            <consortium name="The Broad Institute Genome Sequencing Center for Infectious Disease"/>
            <person name="Wu L."/>
            <person name="Ma J."/>
        </authorList>
    </citation>
    <scope>NUCLEOTIDE SEQUENCE [LARGE SCALE GENOMIC DNA]</scope>
    <source>
        <strain evidence="2">CCM 7855</strain>
    </source>
</reference>
<dbReference type="RefSeq" id="WP_268237513.1">
    <property type="nucleotide sequence ID" value="NZ_BMCS01000003.1"/>
</dbReference>
<evidence type="ECO:0000313" key="2">
    <source>
        <dbReference type="Proteomes" id="UP000632454"/>
    </source>
</evidence>
<comment type="caution">
    <text evidence="1">The sequence shown here is derived from an EMBL/GenBank/DDBJ whole genome shotgun (WGS) entry which is preliminary data.</text>
</comment>
<dbReference type="Proteomes" id="UP000632454">
    <property type="component" value="Unassembled WGS sequence"/>
</dbReference>